<feature type="transmembrane region" description="Helical" evidence="1">
    <location>
        <begin position="147"/>
        <end position="171"/>
    </location>
</feature>
<dbReference type="Proteomes" id="UP000558015">
    <property type="component" value="Unassembled WGS sequence"/>
</dbReference>
<dbReference type="RefSeq" id="WP_181493591.1">
    <property type="nucleotide sequence ID" value="NZ_JACDUN010000001.1"/>
</dbReference>
<evidence type="ECO:0000313" key="2">
    <source>
        <dbReference type="EMBL" id="MBA2858730.1"/>
    </source>
</evidence>
<protein>
    <submittedName>
        <fullName evidence="2">Uncharacterized protein</fullName>
    </submittedName>
</protein>
<reference evidence="2 3" key="1">
    <citation type="submission" date="2020-07" db="EMBL/GenBank/DDBJ databases">
        <title>Genomic Encyclopedia of Type Strains, Phase IV (KMG-V): Genome sequencing to study the core and pangenomes of soil and plant-associated prokaryotes.</title>
        <authorList>
            <person name="Whitman W."/>
        </authorList>
    </citation>
    <scope>NUCLEOTIDE SEQUENCE [LARGE SCALE GENOMIC DNA]</scope>
    <source>
        <strain evidence="2 3">C12</strain>
    </source>
</reference>
<proteinExistence type="predicted"/>
<feature type="transmembrane region" description="Helical" evidence="1">
    <location>
        <begin position="183"/>
        <end position="204"/>
    </location>
</feature>
<feature type="transmembrane region" description="Helical" evidence="1">
    <location>
        <begin position="246"/>
        <end position="264"/>
    </location>
</feature>
<feature type="transmembrane region" description="Helical" evidence="1">
    <location>
        <begin position="46"/>
        <end position="68"/>
    </location>
</feature>
<dbReference type="AlphaFoldDB" id="A0A7J9P7E8"/>
<keyword evidence="1" id="KW-1133">Transmembrane helix</keyword>
<accession>A0A7J9P7E8</accession>
<gene>
    <name evidence="2" type="ORF">HNP93_001431</name>
</gene>
<feature type="transmembrane region" description="Helical" evidence="1">
    <location>
        <begin position="80"/>
        <end position="99"/>
    </location>
</feature>
<evidence type="ECO:0000313" key="3">
    <source>
        <dbReference type="Proteomes" id="UP000558015"/>
    </source>
</evidence>
<sequence length="266" mass="30789">MDETDKFETLRKYDLTMNAVTKNMDIAEKLYINTSDSLKGSIKFIYWYYATIFTAMLAILNFSGFSTANNFEKILYMSNIVLYFSLATTFGKSLIFEIIKEYSLKELSFYILISSKKSLEDLCDIKSLSFEGFQKKSNQIVLDTYGIYLYISWVAIVLSIFLIIIAIWTYMSMDGNKIENIDLIDLFWALLSFLISIILIYTNYKKVKPLKNNLLDFESKLYSDTDSVPEELITELTEQPKINKKLVVSAIFLILIGIYIKMVLMG</sequence>
<keyword evidence="1" id="KW-0812">Transmembrane</keyword>
<dbReference type="EMBL" id="JACDUN010000001">
    <property type="protein sequence ID" value="MBA2858730.1"/>
    <property type="molecule type" value="Genomic_DNA"/>
</dbReference>
<comment type="caution">
    <text evidence="2">The sequence shown here is derived from an EMBL/GenBank/DDBJ whole genome shotgun (WGS) entry which is preliminary data.</text>
</comment>
<name>A0A7J9P7E8_METMI</name>
<organism evidence="2 3">
    <name type="scientific">Methanococcus maripaludis</name>
    <name type="common">Methanococcus deltae</name>
    <dbReference type="NCBI Taxonomy" id="39152"/>
    <lineage>
        <taxon>Archaea</taxon>
        <taxon>Methanobacteriati</taxon>
        <taxon>Methanobacteriota</taxon>
        <taxon>Methanomada group</taxon>
        <taxon>Methanococci</taxon>
        <taxon>Methanococcales</taxon>
        <taxon>Methanococcaceae</taxon>
        <taxon>Methanococcus</taxon>
    </lineage>
</organism>
<evidence type="ECO:0000256" key="1">
    <source>
        <dbReference type="SAM" id="Phobius"/>
    </source>
</evidence>
<keyword evidence="1" id="KW-0472">Membrane</keyword>